<sequence length="104" mass="11559">MLLLSPCKVRNFVQAELGVEQTQVSSKSQSLAPQFSCQTQEIVQAKATTSKLEAKQFSYAGLINFSVEFDATFLQASIQNDYARPKVASSVPLYILYSNLKVYL</sequence>
<name>A0ABS7XLL7_9FLAO</name>
<evidence type="ECO:0000313" key="1">
    <source>
        <dbReference type="EMBL" id="MBZ9779879.1"/>
    </source>
</evidence>
<proteinExistence type="predicted"/>
<accession>A0ABS7XLL7</accession>
<protein>
    <submittedName>
        <fullName evidence="1">Uncharacterized protein</fullName>
    </submittedName>
</protein>
<dbReference type="EMBL" id="JAIQZE010000020">
    <property type="protein sequence ID" value="MBZ9779879.1"/>
    <property type="molecule type" value="Genomic_DNA"/>
</dbReference>
<keyword evidence="2" id="KW-1185">Reference proteome</keyword>
<organism evidence="1 2">
    <name type="scientific">Psychroflexus longus</name>
    <dbReference type="NCBI Taxonomy" id="2873596"/>
    <lineage>
        <taxon>Bacteria</taxon>
        <taxon>Pseudomonadati</taxon>
        <taxon>Bacteroidota</taxon>
        <taxon>Flavobacteriia</taxon>
        <taxon>Flavobacteriales</taxon>
        <taxon>Flavobacteriaceae</taxon>
        <taxon>Psychroflexus</taxon>
    </lineage>
</organism>
<dbReference type="RefSeq" id="WP_224462209.1">
    <property type="nucleotide sequence ID" value="NZ_JAIQZE010000020.1"/>
</dbReference>
<comment type="caution">
    <text evidence="1">The sequence shown here is derived from an EMBL/GenBank/DDBJ whole genome shotgun (WGS) entry which is preliminary data.</text>
</comment>
<gene>
    <name evidence="1" type="ORF">LB452_13200</name>
</gene>
<dbReference type="Proteomes" id="UP001199314">
    <property type="component" value="Unassembled WGS sequence"/>
</dbReference>
<reference evidence="2" key="1">
    <citation type="submission" date="2023-07" db="EMBL/GenBank/DDBJ databases">
        <title>Novel species isolated from saline lakes on Tibetan Plateau.</title>
        <authorList>
            <person name="Lu H."/>
        </authorList>
    </citation>
    <scope>NUCLEOTIDE SEQUENCE [LARGE SCALE GENOMIC DNA]</scope>
    <source>
        <strain evidence="2">CAK8W</strain>
    </source>
</reference>
<evidence type="ECO:0000313" key="2">
    <source>
        <dbReference type="Proteomes" id="UP001199314"/>
    </source>
</evidence>